<comment type="caution">
    <text evidence="1">The sequence shown here is derived from an EMBL/GenBank/DDBJ whole genome shotgun (WGS) entry which is preliminary data.</text>
</comment>
<protein>
    <submittedName>
        <fullName evidence="1">Uncharacterized protein</fullName>
    </submittedName>
</protein>
<dbReference type="InterPro" id="IPR036866">
    <property type="entry name" value="RibonucZ/Hydroxyglut_hydro"/>
</dbReference>
<sequence length="113" mass="13283">MFFTDHELDFIHERSLDIDRYIDFCKGADLLLHDAQYTDEEYRLTIGWGHSTFNSATDFSIKAEVRRFGIFHHDPDHTDEQIDMYESLCQERILEANSTVDCFAVQEGMELLV</sequence>
<evidence type="ECO:0000313" key="1">
    <source>
        <dbReference type="EMBL" id="MBC8177930.1"/>
    </source>
</evidence>
<evidence type="ECO:0000313" key="2">
    <source>
        <dbReference type="Proteomes" id="UP000650524"/>
    </source>
</evidence>
<reference evidence="1 2" key="1">
    <citation type="submission" date="2020-08" db="EMBL/GenBank/DDBJ databases">
        <title>Bridging the membrane lipid divide: bacteria of the FCB group superphylum have the potential to synthesize archaeal ether lipids.</title>
        <authorList>
            <person name="Villanueva L."/>
            <person name="Von Meijenfeldt F.A.B."/>
            <person name="Westbye A.B."/>
            <person name="Yadav S."/>
            <person name="Hopmans E.C."/>
            <person name="Dutilh B.E."/>
            <person name="Sinninghe Damste J.S."/>
        </authorList>
    </citation>
    <scope>NUCLEOTIDE SEQUENCE [LARGE SCALE GENOMIC DNA]</scope>
    <source>
        <strain evidence="1">NIOZ-UU27</strain>
    </source>
</reference>
<organism evidence="1 2">
    <name type="scientific">Candidatus Desulfacyla euxinica</name>
    <dbReference type="NCBI Taxonomy" id="2841693"/>
    <lineage>
        <taxon>Bacteria</taxon>
        <taxon>Deltaproteobacteria</taxon>
        <taxon>Candidatus Desulfacyla</taxon>
    </lineage>
</organism>
<accession>A0A8J6N0G1</accession>
<dbReference type="AlphaFoldDB" id="A0A8J6N0G1"/>
<dbReference type="EMBL" id="JACNJD010000245">
    <property type="protein sequence ID" value="MBC8177930.1"/>
    <property type="molecule type" value="Genomic_DNA"/>
</dbReference>
<dbReference type="Gene3D" id="3.60.15.10">
    <property type="entry name" value="Ribonuclease Z/Hydroxyacylglutathione hydrolase-like"/>
    <property type="match status" value="1"/>
</dbReference>
<proteinExistence type="predicted"/>
<gene>
    <name evidence="1" type="ORF">H8E19_11050</name>
</gene>
<dbReference type="Proteomes" id="UP000650524">
    <property type="component" value="Unassembled WGS sequence"/>
</dbReference>
<name>A0A8J6N0G1_9DELT</name>
<dbReference type="SUPFAM" id="SSF56281">
    <property type="entry name" value="Metallo-hydrolase/oxidoreductase"/>
    <property type="match status" value="1"/>
</dbReference>